<dbReference type="InterPro" id="IPR017439">
    <property type="entry name" value="Amidohydrolase"/>
</dbReference>
<dbReference type="InterPro" id="IPR036264">
    <property type="entry name" value="Bact_exopeptidase_dim_dom"/>
</dbReference>
<organism evidence="3 4">
    <name type="scientific">Oscillibacter hominis</name>
    <dbReference type="NCBI Taxonomy" id="2763056"/>
    <lineage>
        <taxon>Bacteria</taxon>
        <taxon>Bacillati</taxon>
        <taxon>Bacillota</taxon>
        <taxon>Clostridia</taxon>
        <taxon>Eubacteriales</taxon>
        <taxon>Oscillospiraceae</taxon>
        <taxon>Oscillibacter</taxon>
    </lineage>
</organism>
<dbReference type="Gene3D" id="3.40.630.10">
    <property type="entry name" value="Zn peptidases"/>
    <property type="match status" value="1"/>
</dbReference>
<sequence length="359" mass="38712">MEDWKRLHQIPEIGFHEYQTSGYLRSRLESLGFEVRSIAGTGLLAALHGSEPGLSIGLRADMDALEFNNEDGSKTLCHACGHDAHCAMVLAAGAQVARQGIRRGTLYLLFQPAEETICGASAVVRDGGLPHLDGLLGMHLRPKSELPLGQATAQLMHQATIPMTVTFYGKAAHGARPFEGVNALSAAAETIVQVDRLKIHTDQSWSAKATNAHCFDNMHNVIPERCSVTFDLRAQSNALGDQLTQAVLECANQSGEKVGCRVSCDKVHGYAAEYDPGLVTVCEEAIREVLGDVAPPVHTLGSEDFHAYHMEGGIPVAYMGLGADLVPGLHSRDMRFNPDCLPVGVQILCRCVGRLLELK</sequence>
<feature type="domain" description="Peptidase M20 dimerisation" evidence="2">
    <location>
        <begin position="162"/>
        <end position="255"/>
    </location>
</feature>
<dbReference type="Pfam" id="PF07687">
    <property type="entry name" value="M20_dimer"/>
    <property type="match status" value="1"/>
</dbReference>
<dbReference type="InterPro" id="IPR011650">
    <property type="entry name" value="Peptidase_M20_dimer"/>
</dbReference>
<dbReference type="GO" id="GO:0071713">
    <property type="term" value="F:para-aminobenzoyl-glutamate hydrolase activity"/>
    <property type="evidence" value="ECO:0007669"/>
    <property type="project" value="TreeGrafter"/>
</dbReference>
<protein>
    <submittedName>
        <fullName evidence="3">Amidohydrolase</fullName>
    </submittedName>
</protein>
<evidence type="ECO:0000313" key="3">
    <source>
        <dbReference type="EMBL" id="QNL44506.1"/>
    </source>
</evidence>
<dbReference type="Gene3D" id="3.30.70.360">
    <property type="match status" value="1"/>
</dbReference>
<proteinExistence type="predicted"/>
<feature type="binding site" evidence="1">
    <location>
        <position position="80"/>
    </location>
    <ligand>
        <name>Mn(2+)</name>
        <dbReference type="ChEBI" id="CHEBI:29035"/>
        <label>2</label>
    </ligand>
</feature>
<keyword evidence="1" id="KW-0464">Manganese</keyword>
<dbReference type="GO" id="GO:0046657">
    <property type="term" value="P:folic acid catabolic process"/>
    <property type="evidence" value="ECO:0007669"/>
    <property type="project" value="TreeGrafter"/>
</dbReference>
<feature type="binding site" evidence="1">
    <location>
        <position position="115"/>
    </location>
    <ligand>
        <name>Mn(2+)</name>
        <dbReference type="ChEBI" id="CHEBI:29035"/>
        <label>2</label>
    </ligand>
</feature>
<feature type="binding site" evidence="1">
    <location>
        <position position="82"/>
    </location>
    <ligand>
        <name>Mn(2+)</name>
        <dbReference type="ChEBI" id="CHEBI:29035"/>
        <label>2</label>
    </ligand>
</feature>
<gene>
    <name evidence="3" type="ORF">H8790_00140</name>
</gene>
<dbReference type="GO" id="GO:0005737">
    <property type="term" value="C:cytoplasm"/>
    <property type="evidence" value="ECO:0007669"/>
    <property type="project" value="TreeGrafter"/>
</dbReference>
<accession>A0A7G9B4M5</accession>
<evidence type="ECO:0000259" key="2">
    <source>
        <dbReference type="Pfam" id="PF07687"/>
    </source>
</evidence>
<feature type="binding site" evidence="1">
    <location>
        <position position="139"/>
    </location>
    <ligand>
        <name>Mn(2+)</name>
        <dbReference type="ChEBI" id="CHEBI:29035"/>
        <label>2</label>
    </ligand>
</feature>
<dbReference type="Pfam" id="PF01546">
    <property type="entry name" value="Peptidase_M20"/>
    <property type="match status" value="1"/>
</dbReference>
<comment type="cofactor">
    <cofactor evidence="1">
        <name>Mn(2+)</name>
        <dbReference type="ChEBI" id="CHEBI:29035"/>
    </cofactor>
    <text evidence="1">The Mn(2+) ion enhances activity.</text>
</comment>
<dbReference type="SUPFAM" id="SSF53187">
    <property type="entry name" value="Zn-dependent exopeptidases"/>
    <property type="match status" value="1"/>
</dbReference>
<dbReference type="AlphaFoldDB" id="A0A7G9B4M5"/>
<dbReference type="EMBL" id="CP060490">
    <property type="protein sequence ID" value="QNL44506.1"/>
    <property type="molecule type" value="Genomic_DNA"/>
</dbReference>
<dbReference type="Proteomes" id="UP000515960">
    <property type="component" value="Chromosome"/>
</dbReference>
<dbReference type="RefSeq" id="WP_187333107.1">
    <property type="nucleotide sequence ID" value="NZ_CP060490.1"/>
</dbReference>
<dbReference type="PANTHER" id="PTHR30575:SF3">
    <property type="entry name" value="PEPTIDASE M20 DIMERISATION DOMAIN-CONTAINING PROTEIN"/>
    <property type="match status" value="1"/>
</dbReference>
<evidence type="ECO:0000256" key="1">
    <source>
        <dbReference type="PIRSR" id="PIRSR005962-1"/>
    </source>
</evidence>
<dbReference type="GO" id="GO:0016805">
    <property type="term" value="F:dipeptidase activity"/>
    <property type="evidence" value="ECO:0007669"/>
    <property type="project" value="TreeGrafter"/>
</dbReference>
<dbReference type="InterPro" id="IPR002933">
    <property type="entry name" value="Peptidase_M20"/>
</dbReference>
<feature type="binding site" evidence="1">
    <location>
        <position position="330"/>
    </location>
    <ligand>
        <name>Mn(2+)</name>
        <dbReference type="ChEBI" id="CHEBI:29035"/>
        <label>2</label>
    </ligand>
</feature>
<keyword evidence="3" id="KW-0378">Hydrolase</keyword>
<dbReference type="PANTHER" id="PTHR30575">
    <property type="entry name" value="PEPTIDASE M20"/>
    <property type="match status" value="1"/>
</dbReference>
<dbReference type="InterPro" id="IPR052030">
    <property type="entry name" value="Peptidase_M20/M20A_hydrolases"/>
</dbReference>
<evidence type="ECO:0000313" key="4">
    <source>
        <dbReference type="Proteomes" id="UP000515960"/>
    </source>
</evidence>
<keyword evidence="1" id="KW-0479">Metal-binding</keyword>
<keyword evidence="4" id="KW-1185">Reference proteome</keyword>
<dbReference type="NCBIfam" id="TIGR01891">
    <property type="entry name" value="amidohydrolases"/>
    <property type="match status" value="1"/>
</dbReference>
<name>A0A7G9B4M5_9FIRM</name>
<reference evidence="3 4" key="1">
    <citation type="submission" date="2020-08" db="EMBL/GenBank/DDBJ databases">
        <authorList>
            <person name="Liu C."/>
            <person name="Sun Q."/>
        </authorList>
    </citation>
    <scope>NUCLEOTIDE SEQUENCE [LARGE SCALE GENOMIC DNA]</scope>
    <source>
        <strain evidence="3 4">NSJ-62</strain>
    </source>
</reference>
<dbReference type="PIRSF" id="PIRSF005962">
    <property type="entry name" value="Pept_M20D_amidohydro"/>
    <property type="match status" value="1"/>
</dbReference>
<dbReference type="GO" id="GO:0046872">
    <property type="term" value="F:metal ion binding"/>
    <property type="evidence" value="ECO:0007669"/>
    <property type="project" value="UniProtKB-KW"/>
</dbReference>
<dbReference type="SUPFAM" id="SSF55031">
    <property type="entry name" value="Bacterial exopeptidase dimerisation domain"/>
    <property type="match status" value="1"/>
</dbReference>
<dbReference type="KEGG" id="ohi:H8790_00140"/>